<dbReference type="EMBL" id="ML119727">
    <property type="protein sequence ID" value="RPA77368.1"/>
    <property type="molecule type" value="Genomic_DNA"/>
</dbReference>
<sequence length="483" mass="54524">MHHLAAYLDEASIRQCSRISLRFYIIARRSLPKDIVVNYFTVRPHKSGIEVQHIVSAASKYPGSHDMVIDNARVRMVVFVFRRSAFPKDESDDIDSPDCNPSSDVKSQSQLLGKTTRYPHLEKVTLDFSEVSDHNWTEELFGKGWGRHSLNWAVVAPLLAECRNEGRGDILFRMMGGVKSGYEFVVQSRVQAIELEGTLNVPGFVHCRHTWDAAWEKATCDAPGLAECLSVIYRPNKTARLSTLLPSFHTETYAIKQPYWTHKSCLELVLASLFPKIPLTISPLGMMCNIRNYGFTRLSVSEPTALHLPISLAGCMKYLSSPGFKLTNLHLEGVQILDNQLLSRGFQATRGFAGMLVCQSRHLVSLVLRNVKLECSVVARQHTTLDDQHDKETVGVARHNGFRIKRDWRSYRWEDVLDELQRVVWERLRVCELEELRDSAPYAFQPTFVDRCVLRRVEGALLCRTAGCSGEGSGEGSSRAAAE</sequence>
<reference evidence="2 3" key="1">
    <citation type="journal article" date="2018" name="Nat. Ecol. Evol.">
        <title>Pezizomycetes genomes reveal the molecular basis of ectomycorrhizal truffle lifestyle.</title>
        <authorList>
            <person name="Murat C."/>
            <person name="Payen T."/>
            <person name="Noel B."/>
            <person name="Kuo A."/>
            <person name="Morin E."/>
            <person name="Chen J."/>
            <person name="Kohler A."/>
            <person name="Krizsan K."/>
            <person name="Balestrini R."/>
            <person name="Da Silva C."/>
            <person name="Montanini B."/>
            <person name="Hainaut M."/>
            <person name="Levati E."/>
            <person name="Barry K.W."/>
            <person name="Belfiori B."/>
            <person name="Cichocki N."/>
            <person name="Clum A."/>
            <person name="Dockter R.B."/>
            <person name="Fauchery L."/>
            <person name="Guy J."/>
            <person name="Iotti M."/>
            <person name="Le Tacon F."/>
            <person name="Lindquist E.A."/>
            <person name="Lipzen A."/>
            <person name="Malagnac F."/>
            <person name="Mello A."/>
            <person name="Molinier V."/>
            <person name="Miyauchi S."/>
            <person name="Poulain J."/>
            <person name="Riccioni C."/>
            <person name="Rubini A."/>
            <person name="Sitrit Y."/>
            <person name="Splivallo R."/>
            <person name="Traeger S."/>
            <person name="Wang M."/>
            <person name="Zifcakova L."/>
            <person name="Wipf D."/>
            <person name="Zambonelli A."/>
            <person name="Paolocci F."/>
            <person name="Nowrousian M."/>
            <person name="Ottonello S."/>
            <person name="Baldrian P."/>
            <person name="Spatafora J.W."/>
            <person name="Henrissat B."/>
            <person name="Nagy L.G."/>
            <person name="Aury J.M."/>
            <person name="Wincker P."/>
            <person name="Grigoriev I.V."/>
            <person name="Bonfante P."/>
            <person name="Martin F.M."/>
        </authorList>
    </citation>
    <scope>NUCLEOTIDE SEQUENCE [LARGE SCALE GENOMIC DNA]</scope>
    <source>
        <strain evidence="2 3">RN42</strain>
    </source>
</reference>
<feature type="compositionally biased region" description="Polar residues" evidence="1">
    <location>
        <begin position="99"/>
        <end position="110"/>
    </location>
</feature>
<evidence type="ECO:0000256" key="1">
    <source>
        <dbReference type="SAM" id="MobiDB-lite"/>
    </source>
</evidence>
<proteinExistence type="predicted"/>
<accession>A0A3N4HXZ3</accession>
<evidence type="ECO:0000313" key="3">
    <source>
        <dbReference type="Proteomes" id="UP000275078"/>
    </source>
</evidence>
<keyword evidence="3" id="KW-1185">Reference proteome</keyword>
<name>A0A3N4HXZ3_ASCIM</name>
<feature type="region of interest" description="Disordered" evidence="1">
    <location>
        <begin position="89"/>
        <end position="110"/>
    </location>
</feature>
<protein>
    <submittedName>
        <fullName evidence="2">Uncharacterized protein</fullName>
    </submittedName>
</protein>
<dbReference type="AlphaFoldDB" id="A0A3N4HXZ3"/>
<gene>
    <name evidence="2" type="ORF">BJ508DRAFT_350570</name>
</gene>
<evidence type="ECO:0000313" key="2">
    <source>
        <dbReference type="EMBL" id="RPA77368.1"/>
    </source>
</evidence>
<dbReference type="Proteomes" id="UP000275078">
    <property type="component" value="Unassembled WGS sequence"/>
</dbReference>
<organism evidence="2 3">
    <name type="scientific">Ascobolus immersus RN42</name>
    <dbReference type="NCBI Taxonomy" id="1160509"/>
    <lineage>
        <taxon>Eukaryota</taxon>
        <taxon>Fungi</taxon>
        <taxon>Dikarya</taxon>
        <taxon>Ascomycota</taxon>
        <taxon>Pezizomycotina</taxon>
        <taxon>Pezizomycetes</taxon>
        <taxon>Pezizales</taxon>
        <taxon>Ascobolaceae</taxon>
        <taxon>Ascobolus</taxon>
    </lineage>
</organism>